<dbReference type="Proteomes" id="UP000824540">
    <property type="component" value="Unassembled WGS sequence"/>
</dbReference>
<evidence type="ECO:0000313" key="4">
    <source>
        <dbReference type="Proteomes" id="UP000824540"/>
    </source>
</evidence>
<name>A0A8T2NXJ5_9TELE</name>
<keyword evidence="4" id="KW-1185">Reference proteome</keyword>
<feature type="compositionally biased region" description="Basic and acidic residues" evidence="2">
    <location>
        <begin position="385"/>
        <end position="404"/>
    </location>
</feature>
<sequence length="446" mass="49790">MPVDGSEDLDLPALSSPVSVSTPGESGSGKDTSTHRGNVGLSLPSTSRDEPVALAETSKKSQSLVHIDRQQIQAVAHSSQADELQGLGVDVYDQDVLEQGVLQQVDRAIQEATQAAAKAEAEKEYESVLDDLRTCTTELKHINKIIEQLTPYIASSKDISRKIESVKRQKENKEKQLKKIKAKQKRLQAILGGDDVQKLEAELLDDVDEEPGPSTLGSMLMPAQETEWEELIRKGHMTPFGTKIPQKPEKKEPRRITLSENSAFDQYLNDQAALAVSRKKTPIKKKKAVALEAGDGEARKSSAVSSRDRKLQKRMRKLQRNALRVHPKARTKREPDLAPTKRKARGGGGDSDSEGSEYVPSDELMDPEEPDRDDEFWVGEDEEYELKPYKRRVEPKQRKAKNLEVDDDEYFPSSSDEDGGDEAGKKGQAKKCKDDGDVEYYKQRIR</sequence>
<evidence type="ECO:0000256" key="2">
    <source>
        <dbReference type="SAM" id="MobiDB-lite"/>
    </source>
</evidence>
<evidence type="ECO:0000256" key="1">
    <source>
        <dbReference type="SAM" id="Coils"/>
    </source>
</evidence>
<evidence type="ECO:0000313" key="3">
    <source>
        <dbReference type="EMBL" id="KAG9341107.1"/>
    </source>
</evidence>
<feature type="region of interest" description="Disordered" evidence="2">
    <location>
        <begin position="277"/>
        <end position="446"/>
    </location>
</feature>
<dbReference type="InterPro" id="IPR059240">
    <property type="entry name" value="cc_ERCC-6_N"/>
</dbReference>
<protein>
    <submittedName>
        <fullName evidence="3">Uncharacterized protein</fullName>
    </submittedName>
</protein>
<organism evidence="3 4">
    <name type="scientific">Albula glossodonta</name>
    <name type="common">roundjaw bonefish</name>
    <dbReference type="NCBI Taxonomy" id="121402"/>
    <lineage>
        <taxon>Eukaryota</taxon>
        <taxon>Metazoa</taxon>
        <taxon>Chordata</taxon>
        <taxon>Craniata</taxon>
        <taxon>Vertebrata</taxon>
        <taxon>Euteleostomi</taxon>
        <taxon>Actinopterygii</taxon>
        <taxon>Neopterygii</taxon>
        <taxon>Teleostei</taxon>
        <taxon>Albuliformes</taxon>
        <taxon>Albulidae</taxon>
        <taxon>Albula</taxon>
    </lineage>
</organism>
<dbReference type="CDD" id="cd21397">
    <property type="entry name" value="cc_ERCC-6_N"/>
    <property type="match status" value="1"/>
</dbReference>
<feature type="compositionally biased region" description="Polar residues" evidence="2">
    <location>
        <begin position="16"/>
        <end position="31"/>
    </location>
</feature>
<feature type="compositionally biased region" description="Basic residues" evidence="2">
    <location>
        <begin position="310"/>
        <end position="331"/>
    </location>
</feature>
<feature type="compositionally biased region" description="Acidic residues" evidence="2">
    <location>
        <begin position="1"/>
        <end position="10"/>
    </location>
</feature>
<dbReference type="AlphaFoldDB" id="A0A8T2NXJ5"/>
<feature type="region of interest" description="Disordered" evidence="2">
    <location>
        <begin position="1"/>
        <end position="62"/>
    </location>
</feature>
<keyword evidence="1" id="KW-0175">Coiled coil</keyword>
<comment type="caution">
    <text evidence="3">The sequence shown here is derived from an EMBL/GenBank/DDBJ whole genome shotgun (WGS) entry which is preliminary data.</text>
</comment>
<dbReference type="EMBL" id="JAFBMS010000038">
    <property type="protein sequence ID" value="KAG9341107.1"/>
    <property type="molecule type" value="Genomic_DNA"/>
</dbReference>
<proteinExistence type="predicted"/>
<feature type="compositionally biased region" description="Acidic residues" evidence="2">
    <location>
        <begin position="405"/>
        <end position="421"/>
    </location>
</feature>
<reference evidence="3" key="1">
    <citation type="thesis" date="2021" institute="BYU ScholarsArchive" country="Provo, UT, USA">
        <title>Applications of and Algorithms for Genome Assembly and Genomic Analyses with an Emphasis on Marine Teleosts.</title>
        <authorList>
            <person name="Pickett B.D."/>
        </authorList>
    </citation>
    <scope>NUCLEOTIDE SEQUENCE</scope>
    <source>
        <strain evidence="3">HI-2016</strain>
    </source>
</reference>
<feature type="compositionally biased region" description="Acidic residues" evidence="2">
    <location>
        <begin position="363"/>
        <end position="384"/>
    </location>
</feature>
<feature type="compositionally biased region" description="Basic and acidic residues" evidence="2">
    <location>
        <begin position="431"/>
        <end position="446"/>
    </location>
</feature>
<feature type="coiled-coil region" evidence="1">
    <location>
        <begin position="102"/>
        <end position="190"/>
    </location>
</feature>
<gene>
    <name evidence="3" type="ORF">JZ751_019861</name>
</gene>
<feature type="compositionally biased region" description="Basic residues" evidence="2">
    <location>
        <begin position="277"/>
        <end position="288"/>
    </location>
</feature>
<accession>A0A8T2NXJ5</accession>
<dbReference type="OrthoDB" id="413460at2759"/>